<dbReference type="InterPro" id="IPR017871">
    <property type="entry name" value="ABC_transporter-like_CS"/>
</dbReference>
<evidence type="ECO:0000256" key="8">
    <source>
        <dbReference type="ARBA" id="ARBA00023136"/>
    </source>
</evidence>
<keyword evidence="12" id="KW-1185">Reference proteome</keyword>
<evidence type="ECO:0000313" key="11">
    <source>
        <dbReference type="EMBL" id="RAU21949.1"/>
    </source>
</evidence>
<comment type="subcellular location">
    <subcellularLocation>
        <location evidence="1 9">Cell membrane</location>
        <topology evidence="1 9">Peripheral membrane protein</topology>
    </subcellularLocation>
</comment>
<dbReference type="SMART" id="SM00382">
    <property type="entry name" value="AAA"/>
    <property type="match status" value="1"/>
</dbReference>
<keyword evidence="8 9" id="KW-0472">Membrane</keyword>
<dbReference type="InterPro" id="IPR003439">
    <property type="entry name" value="ABC_transporter-like_ATP-bd"/>
</dbReference>
<dbReference type="EMBL" id="PGTO01000007">
    <property type="protein sequence ID" value="RAU21949.1"/>
    <property type="molecule type" value="Genomic_DNA"/>
</dbReference>
<comment type="function">
    <text evidence="9">Part of an ABC transporter complex. Responsible for energy coupling to the transport system.</text>
</comment>
<dbReference type="PROSITE" id="PS00211">
    <property type="entry name" value="ABC_TRANSPORTER_1"/>
    <property type="match status" value="1"/>
</dbReference>
<dbReference type="GO" id="GO:0005524">
    <property type="term" value="F:ATP binding"/>
    <property type="evidence" value="ECO:0007669"/>
    <property type="project" value="UniProtKB-UniRule"/>
</dbReference>
<dbReference type="Gene3D" id="3.40.50.300">
    <property type="entry name" value="P-loop containing nucleotide triphosphate hydrolases"/>
    <property type="match status" value="1"/>
</dbReference>
<dbReference type="Proteomes" id="UP000251075">
    <property type="component" value="Unassembled WGS sequence"/>
</dbReference>
<dbReference type="PANTHER" id="PTHR43553">
    <property type="entry name" value="HEAVY METAL TRANSPORTER"/>
    <property type="match status" value="1"/>
</dbReference>
<dbReference type="InterPro" id="IPR005876">
    <property type="entry name" value="Co_trans_ATP-bd"/>
</dbReference>
<dbReference type="Pfam" id="PF00005">
    <property type="entry name" value="ABC_tran"/>
    <property type="match status" value="1"/>
</dbReference>
<keyword evidence="5 9" id="KW-0547">Nucleotide-binding</keyword>
<dbReference type="NCBIfam" id="TIGR01166">
    <property type="entry name" value="cbiO"/>
    <property type="match status" value="1"/>
</dbReference>
<keyword evidence="3 9" id="KW-0813">Transport</keyword>
<dbReference type="InterPro" id="IPR050095">
    <property type="entry name" value="ECF_ABC_transporter_ATP-bd"/>
</dbReference>
<dbReference type="OrthoDB" id="9782163at2"/>
<dbReference type="GO" id="GO:0043190">
    <property type="term" value="C:ATP-binding cassette (ABC) transporter complex"/>
    <property type="evidence" value="ECO:0007669"/>
    <property type="project" value="TreeGrafter"/>
</dbReference>
<evidence type="ECO:0000256" key="2">
    <source>
        <dbReference type="ARBA" id="ARBA00005417"/>
    </source>
</evidence>
<evidence type="ECO:0000256" key="4">
    <source>
        <dbReference type="ARBA" id="ARBA00022475"/>
    </source>
</evidence>
<protein>
    <recommendedName>
        <fullName evidence="9">ABC transporter ATP-binding protein</fullName>
    </recommendedName>
</protein>
<keyword evidence="4 9" id="KW-1003">Cell membrane</keyword>
<name>A0A364NXZ3_9PROT</name>
<evidence type="ECO:0000259" key="10">
    <source>
        <dbReference type="PROSITE" id="PS50893"/>
    </source>
</evidence>
<comment type="similarity">
    <text evidence="2 9">Belongs to the ABC transporter superfamily.</text>
</comment>
<dbReference type="GO" id="GO:0016887">
    <property type="term" value="F:ATP hydrolysis activity"/>
    <property type="evidence" value="ECO:0007669"/>
    <property type="project" value="InterPro"/>
</dbReference>
<dbReference type="SUPFAM" id="SSF52540">
    <property type="entry name" value="P-loop containing nucleoside triphosphate hydrolases"/>
    <property type="match status" value="1"/>
</dbReference>
<keyword evidence="7" id="KW-1278">Translocase</keyword>
<feature type="domain" description="ABC transporter" evidence="10">
    <location>
        <begin position="3"/>
        <end position="238"/>
    </location>
</feature>
<evidence type="ECO:0000256" key="3">
    <source>
        <dbReference type="ARBA" id="ARBA00022448"/>
    </source>
</evidence>
<sequence>MILDAQALNYAYPGGIKALDGLDLAVARGRRLAVLGPNGAGKSTLLLHLNGSLKPSGGRVLLDGAEAAYSRAALADWRKRVGLVMQEPDDQLFAATVAEDVSFGPLNLGLDETETRQRVAEALDALGIGDLADRATHMLSFGQKKRVAIAGALAMRPEVLLLDEPVAGLDHQGARRLLDALATLSEAGTTLVFTTHDVDLAWAFADEVALFNRGRVTRHGTAAEVLADRAALAEAGLEPPLLLELGFKTREEALAARR</sequence>
<proteinExistence type="inferred from homology"/>
<dbReference type="GO" id="GO:0006824">
    <property type="term" value="P:cobalt ion transport"/>
    <property type="evidence" value="ECO:0007669"/>
    <property type="project" value="InterPro"/>
</dbReference>
<evidence type="ECO:0000256" key="6">
    <source>
        <dbReference type="ARBA" id="ARBA00022840"/>
    </source>
</evidence>
<dbReference type="InterPro" id="IPR027417">
    <property type="entry name" value="P-loop_NTPase"/>
</dbReference>
<evidence type="ECO:0000256" key="1">
    <source>
        <dbReference type="ARBA" id="ARBA00004202"/>
    </source>
</evidence>
<dbReference type="PANTHER" id="PTHR43553:SF24">
    <property type="entry name" value="ENERGY-COUPLING FACTOR TRANSPORTER ATP-BINDING PROTEIN ECFA1"/>
    <property type="match status" value="1"/>
</dbReference>
<keyword evidence="6 9" id="KW-0067">ATP-binding</keyword>
<dbReference type="FunFam" id="3.40.50.300:FF:000224">
    <property type="entry name" value="Energy-coupling factor transporter ATP-binding protein EcfA"/>
    <property type="match status" value="1"/>
</dbReference>
<dbReference type="GO" id="GO:0042626">
    <property type="term" value="F:ATPase-coupled transmembrane transporter activity"/>
    <property type="evidence" value="ECO:0007669"/>
    <property type="project" value="TreeGrafter"/>
</dbReference>
<comment type="caution">
    <text evidence="11">The sequence shown here is derived from an EMBL/GenBank/DDBJ whole genome shotgun (WGS) entry which is preliminary data.</text>
</comment>
<dbReference type="AlphaFoldDB" id="A0A364NXZ3"/>
<organism evidence="11 12">
    <name type="scientific">Paramagnetospirillum kuznetsovii</name>
    <dbReference type="NCBI Taxonomy" id="2053833"/>
    <lineage>
        <taxon>Bacteria</taxon>
        <taxon>Pseudomonadati</taxon>
        <taxon>Pseudomonadota</taxon>
        <taxon>Alphaproteobacteria</taxon>
        <taxon>Rhodospirillales</taxon>
        <taxon>Magnetospirillaceae</taxon>
        <taxon>Paramagnetospirillum</taxon>
    </lineage>
</organism>
<dbReference type="CDD" id="cd03225">
    <property type="entry name" value="ABC_cobalt_CbiO_domain1"/>
    <property type="match status" value="1"/>
</dbReference>
<evidence type="ECO:0000256" key="9">
    <source>
        <dbReference type="RuleBase" id="RU364103"/>
    </source>
</evidence>
<dbReference type="PROSITE" id="PS50893">
    <property type="entry name" value="ABC_TRANSPORTER_2"/>
    <property type="match status" value="1"/>
</dbReference>
<reference evidence="11 12" key="1">
    <citation type="submission" date="2017-11" db="EMBL/GenBank/DDBJ databases">
        <title>Draft genome sequence of magnetotactic bacterium Magnetospirillum kuznetsovii LBB-42.</title>
        <authorList>
            <person name="Grouzdev D.S."/>
            <person name="Rysina M.S."/>
            <person name="Baslerov R.V."/>
            <person name="Koziaeva V."/>
        </authorList>
    </citation>
    <scope>NUCLEOTIDE SEQUENCE [LARGE SCALE GENOMIC DNA]</scope>
    <source>
        <strain evidence="11 12">LBB-42</strain>
    </source>
</reference>
<evidence type="ECO:0000256" key="5">
    <source>
        <dbReference type="ARBA" id="ARBA00022741"/>
    </source>
</evidence>
<dbReference type="InterPro" id="IPR015856">
    <property type="entry name" value="ABC_transpr_CbiO/EcfA_su"/>
</dbReference>
<accession>A0A364NXZ3</accession>
<evidence type="ECO:0000313" key="12">
    <source>
        <dbReference type="Proteomes" id="UP000251075"/>
    </source>
</evidence>
<evidence type="ECO:0000256" key="7">
    <source>
        <dbReference type="ARBA" id="ARBA00022967"/>
    </source>
</evidence>
<gene>
    <name evidence="11" type="ORF">CU669_11395</name>
</gene>
<dbReference type="InterPro" id="IPR003593">
    <property type="entry name" value="AAA+_ATPase"/>
</dbReference>